<protein>
    <submittedName>
        <fullName evidence="1">Uncharacterized protein</fullName>
    </submittedName>
</protein>
<dbReference type="Proteomes" id="UP001055172">
    <property type="component" value="Unassembled WGS sequence"/>
</dbReference>
<keyword evidence="2" id="KW-1185">Reference proteome</keyword>
<dbReference type="EMBL" id="BPPX01000040">
    <property type="protein sequence ID" value="GJC89352.1"/>
    <property type="molecule type" value="Genomic_DNA"/>
</dbReference>
<evidence type="ECO:0000313" key="2">
    <source>
        <dbReference type="Proteomes" id="UP001055172"/>
    </source>
</evidence>
<proteinExistence type="predicted"/>
<organism evidence="1 2">
    <name type="scientific">Colletotrichum liriopes</name>
    <dbReference type="NCBI Taxonomy" id="708192"/>
    <lineage>
        <taxon>Eukaryota</taxon>
        <taxon>Fungi</taxon>
        <taxon>Dikarya</taxon>
        <taxon>Ascomycota</taxon>
        <taxon>Pezizomycotina</taxon>
        <taxon>Sordariomycetes</taxon>
        <taxon>Hypocreomycetidae</taxon>
        <taxon>Glomerellales</taxon>
        <taxon>Glomerellaceae</taxon>
        <taxon>Colletotrichum</taxon>
        <taxon>Colletotrichum spaethianum species complex</taxon>
    </lineage>
</organism>
<evidence type="ECO:0000313" key="1">
    <source>
        <dbReference type="EMBL" id="GJC89352.1"/>
    </source>
</evidence>
<dbReference type="AlphaFoldDB" id="A0AA37LYF3"/>
<accession>A0AA37LYF3</accession>
<comment type="caution">
    <text evidence="1">The sequence shown here is derived from an EMBL/GenBank/DDBJ whole genome shotgun (WGS) entry which is preliminary data.</text>
</comment>
<reference evidence="1 2" key="1">
    <citation type="submission" date="2021-07" db="EMBL/GenBank/DDBJ databases">
        <title>Genome data of Colletotrichum spaethianum.</title>
        <authorList>
            <person name="Utami Y.D."/>
            <person name="Hiruma K."/>
        </authorList>
    </citation>
    <scope>NUCLEOTIDE SEQUENCE [LARGE SCALE GENOMIC DNA]</scope>
    <source>
        <strain evidence="1 2">MAFF 242679</strain>
    </source>
</reference>
<name>A0AA37LYF3_9PEZI</name>
<sequence>MNRHLAKHKTTQVPPDFNTPYPCATSSFHIQLFSAATLFNRAMVTSWSSETSYLPSLGPLAIGDDETDDTVHLTTQRV</sequence>
<gene>
    <name evidence="1" type="ORF">ColLi_12190</name>
</gene>